<evidence type="ECO:0000313" key="2">
    <source>
        <dbReference type="EMBL" id="CAB4150547.1"/>
    </source>
</evidence>
<dbReference type="InterPro" id="IPR035437">
    <property type="entry name" value="SNase_OB-fold_sf"/>
</dbReference>
<evidence type="ECO:0000259" key="1">
    <source>
        <dbReference type="PROSITE" id="PS50830"/>
    </source>
</evidence>
<dbReference type="SMART" id="SM00318">
    <property type="entry name" value="SNc"/>
    <property type="match status" value="1"/>
</dbReference>
<proteinExistence type="predicted"/>
<sequence>MKKILFILFFGISPAYAESINRVVDGDTVILNDANPPKEFLQNQGRLIGIDTPESRKAKCAKEKQLGLEAKKFTENFLAKKGEIVVGYFPNAETKKGWDSFGRYLITIEKNGKDLADELVRAGLAVYYDGITKTKDWCK</sequence>
<dbReference type="InterPro" id="IPR016071">
    <property type="entry name" value="Staphylococal_nuclease_OB-fold"/>
</dbReference>
<dbReference type="SUPFAM" id="SSF50199">
    <property type="entry name" value="Staphylococcal nuclease"/>
    <property type="match status" value="1"/>
</dbReference>
<accession>A0A6J5MX96</accession>
<dbReference type="PROSITE" id="PS50830">
    <property type="entry name" value="TNASE_3"/>
    <property type="match status" value="1"/>
</dbReference>
<protein>
    <submittedName>
        <fullName evidence="2">COG1525 Micrococcal nuclease (Thermonuclease) homologs</fullName>
    </submittedName>
</protein>
<feature type="domain" description="TNase-like" evidence="1">
    <location>
        <begin position="20"/>
        <end position="139"/>
    </location>
</feature>
<dbReference type="EMBL" id="LR796543">
    <property type="protein sequence ID" value="CAB4150547.1"/>
    <property type="molecule type" value="Genomic_DNA"/>
</dbReference>
<gene>
    <name evidence="2" type="ORF">UFOVP571_51</name>
</gene>
<reference evidence="2" key="1">
    <citation type="submission" date="2020-04" db="EMBL/GenBank/DDBJ databases">
        <authorList>
            <person name="Chiriac C."/>
            <person name="Salcher M."/>
            <person name="Ghai R."/>
            <person name="Kavagutti S V."/>
        </authorList>
    </citation>
    <scope>NUCLEOTIDE SEQUENCE</scope>
</reference>
<name>A0A6J5MX96_9CAUD</name>
<dbReference type="Gene3D" id="2.40.50.90">
    <property type="match status" value="1"/>
</dbReference>
<dbReference type="Pfam" id="PF00565">
    <property type="entry name" value="SNase"/>
    <property type="match status" value="1"/>
</dbReference>
<organism evidence="2">
    <name type="scientific">uncultured Caudovirales phage</name>
    <dbReference type="NCBI Taxonomy" id="2100421"/>
    <lineage>
        <taxon>Viruses</taxon>
        <taxon>Duplodnaviria</taxon>
        <taxon>Heunggongvirae</taxon>
        <taxon>Uroviricota</taxon>
        <taxon>Caudoviricetes</taxon>
        <taxon>Peduoviridae</taxon>
        <taxon>Maltschvirus</taxon>
        <taxon>Maltschvirus maltsch</taxon>
    </lineage>
</organism>